<dbReference type="VEuPathDB" id="FungiDB:PTTG_04047"/>
<keyword evidence="3" id="KW-0413">Isomerase</keyword>
<dbReference type="AlphaFoldDB" id="A0A180GUE0"/>
<name>A0A180GUE0_PUCT1</name>
<dbReference type="Proteomes" id="UP000005240">
    <property type="component" value="Unassembled WGS sequence"/>
</dbReference>
<keyword evidence="2" id="KW-0238">DNA-binding</keyword>
<evidence type="ECO:0000256" key="4">
    <source>
        <dbReference type="ARBA" id="ARBA00034617"/>
    </source>
</evidence>
<dbReference type="SMART" id="SM00487">
    <property type="entry name" value="DEXDc"/>
    <property type="match status" value="1"/>
</dbReference>
<evidence type="ECO:0000313" key="9">
    <source>
        <dbReference type="Proteomes" id="UP000005240"/>
    </source>
</evidence>
<dbReference type="GO" id="GO:0005694">
    <property type="term" value="C:chromosome"/>
    <property type="evidence" value="ECO:0007669"/>
    <property type="project" value="TreeGrafter"/>
</dbReference>
<comment type="catalytic activity">
    <reaction evidence="4">
        <text>Couples ATP hydrolysis with the unwinding of duplex DNA by translocating in the 3'-5' direction.</text>
        <dbReference type="EC" id="5.6.2.4"/>
    </reaction>
</comment>
<accession>A0A180GUE0</accession>
<dbReference type="InterPro" id="IPR011545">
    <property type="entry name" value="DEAD/DEAH_box_helicase_dom"/>
</dbReference>
<reference evidence="7" key="1">
    <citation type="submission" date="2009-11" db="EMBL/GenBank/DDBJ databases">
        <authorList>
            <consortium name="The Broad Institute Genome Sequencing Platform"/>
            <person name="Ward D."/>
            <person name="Feldgarden M."/>
            <person name="Earl A."/>
            <person name="Young S.K."/>
            <person name="Zeng Q."/>
            <person name="Koehrsen M."/>
            <person name="Alvarado L."/>
            <person name="Berlin A."/>
            <person name="Bochicchio J."/>
            <person name="Borenstein D."/>
            <person name="Chapman S.B."/>
            <person name="Chen Z."/>
            <person name="Engels R."/>
            <person name="Freedman E."/>
            <person name="Gellesch M."/>
            <person name="Goldberg J."/>
            <person name="Griggs A."/>
            <person name="Gujja S."/>
            <person name="Heilman E."/>
            <person name="Heiman D."/>
            <person name="Hepburn T."/>
            <person name="Howarth C."/>
            <person name="Jen D."/>
            <person name="Larson L."/>
            <person name="Lewis B."/>
            <person name="Mehta T."/>
            <person name="Park D."/>
            <person name="Pearson M."/>
            <person name="Roberts A."/>
            <person name="Saif S."/>
            <person name="Shea T."/>
            <person name="Shenoy N."/>
            <person name="Sisk P."/>
            <person name="Stolte C."/>
            <person name="Sykes S."/>
            <person name="Thomson T."/>
            <person name="Walk T."/>
            <person name="White J."/>
            <person name="Yandava C."/>
            <person name="Izard J."/>
            <person name="Baranova O.V."/>
            <person name="Blanton J.M."/>
            <person name="Tanner A.C."/>
            <person name="Dewhirst F.E."/>
            <person name="Haas B."/>
            <person name="Nusbaum C."/>
            <person name="Birren B."/>
        </authorList>
    </citation>
    <scope>NUCLEOTIDE SEQUENCE [LARGE SCALE GENOMIC DNA]</scope>
    <source>
        <strain evidence="7">1-1 BBBD Race 1</strain>
    </source>
</reference>
<gene>
    <name evidence="7" type="ORF">PTTG_04047</name>
</gene>
<reference evidence="8" key="4">
    <citation type="submission" date="2025-05" db="UniProtKB">
        <authorList>
            <consortium name="EnsemblFungi"/>
        </authorList>
    </citation>
    <scope>IDENTIFICATION</scope>
    <source>
        <strain evidence="8">isolate 1-1 / race 1 (BBBD)</strain>
    </source>
</reference>
<evidence type="ECO:0000256" key="2">
    <source>
        <dbReference type="ARBA" id="ARBA00023125"/>
    </source>
</evidence>
<dbReference type="InterPro" id="IPR027417">
    <property type="entry name" value="P-loop_NTPase"/>
</dbReference>
<dbReference type="Pfam" id="PF00270">
    <property type="entry name" value="DEAD"/>
    <property type="match status" value="1"/>
</dbReference>
<evidence type="ECO:0000256" key="3">
    <source>
        <dbReference type="ARBA" id="ARBA00023235"/>
    </source>
</evidence>
<dbReference type="PROSITE" id="PS51192">
    <property type="entry name" value="HELICASE_ATP_BIND_1"/>
    <property type="match status" value="1"/>
</dbReference>
<evidence type="ECO:0000313" key="7">
    <source>
        <dbReference type="EMBL" id="OAV96375.1"/>
    </source>
</evidence>
<dbReference type="InterPro" id="IPR014001">
    <property type="entry name" value="Helicase_ATP-bd"/>
</dbReference>
<protein>
    <recommendedName>
        <fullName evidence="5">DNA 3'-5' helicase</fullName>
        <ecNumber evidence="5">5.6.2.4</ecNumber>
    </recommendedName>
</protein>
<dbReference type="Gene3D" id="3.40.50.300">
    <property type="entry name" value="P-loop containing nucleotide triphosphate hydrolases"/>
    <property type="match status" value="1"/>
</dbReference>
<reference evidence="7" key="2">
    <citation type="submission" date="2016-05" db="EMBL/GenBank/DDBJ databases">
        <title>Comparative analysis highlights variable genome content of wheat rusts and divergence of the mating loci.</title>
        <authorList>
            <person name="Cuomo C.A."/>
            <person name="Bakkeren G."/>
            <person name="Szabo L."/>
            <person name="Khalil H."/>
            <person name="Joly D."/>
            <person name="Goldberg J."/>
            <person name="Young S."/>
            <person name="Zeng Q."/>
            <person name="Fellers J."/>
        </authorList>
    </citation>
    <scope>NUCLEOTIDE SEQUENCE [LARGE SCALE GENOMIC DNA]</scope>
    <source>
        <strain evidence="7">1-1 BBBD Race 1</strain>
    </source>
</reference>
<proteinExistence type="inferred from homology"/>
<evidence type="ECO:0000256" key="5">
    <source>
        <dbReference type="ARBA" id="ARBA00034808"/>
    </source>
</evidence>
<evidence type="ECO:0000256" key="1">
    <source>
        <dbReference type="ARBA" id="ARBA00005446"/>
    </source>
</evidence>
<feature type="domain" description="Helicase ATP-binding" evidence="6">
    <location>
        <begin position="31"/>
        <end position="223"/>
    </location>
</feature>
<dbReference type="PANTHER" id="PTHR13710:SF105">
    <property type="entry name" value="ATP-DEPENDENT DNA HELICASE Q1"/>
    <property type="match status" value="1"/>
</dbReference>
<dbReference type="GO" id="GO:0043138">
    <property type="term" value="F:3'-5' DNA helicase activity"/>
    <property type="evidence" value="ECO:0007669"/>
    <property type="project" value="UniProtKB-EC"/>
</dbReference>
<dbReference type="SUPFAM" id="SSF52540">
    <property type="entry name" value="P-loop containing nucleoside triphosphate hydrolases"/>
    <property type="match status" value="1"/>
</dbReference>
<evidence type="ECO:0000259" key="6">
    <source>
        <dbReference type="PROSITE" id="PS51192"/>
    </source>
</evidence>
<evidence type="ECO:0000313" key="8">
    <source>
        <dbReference type="EnsemblFungi" id="PTTG_04047-t43_1-p1"/>
    </source>
</evidence>
<dbReference type="GO" id="GO:0005524">
    <property type="term" value="F:ATP binding"/>
    <property type="evidence" value="ECO:0007669"/>
    <property type="project" value="InterPro"/>
</dbReference>
<keyword evidence="9" id="KW-1185">Reference proteome</keyword>
<organism evidence="7">
    <name type="scientific">Puccinia triticina (isolate 1-1 / race 1 (BBBD))</name>
    <name type="common">Brown leaf rust fungus</name>
    <dbReference type="NCBI Taxonomy" id="630390"/>
    <lineage>
        <taxon>Eukaryota</taxon>
        <taxon>Fungi</taxon>
        <taxon>Dikarya</taxon>
        <taxon>Basidiomycota</taxon>
        <taxon>Pucciniomycotina</taxon>
        <taxon>Pucciniomycetes</taxon>
        <taxon>Pucciniales</taxon>
        <taxon>Pucciniaceae</taxon>
        <taxon>Puccinia</taxon>
    </lineage>
</organism>
<dbReference type="GO" id="GO:0009378">
    <property type="term" value="F:four-way junction helicase activity"/>
    <property type="evidence" value="ECO:0007669"/>
    <property type="project" value="TreeGrafter"/>
</dbReference>
<dbReference type="PANTHER" id="PTHR13710">
    <property type="entry name" value="DNA HELICASE RECQ FAMILY MEMBER"/>
    <property type="match status" value="1"/>
</dbReference>
<dbReference type="EC" id="5.6.2.4" evidence="5"/>
<reference evidence="8 9" key="3">
    <citation type="journal article" date="2017" name="G3 (Bethesda)">
        <title>Comparative analysis highlights variable genome content of wheat rusts and divergence of the mating loci.</title>
        <authorList>
            <person name="Cuomo C.A."/>
            <person name="Bakkeren G."/>
            <person name="Khalil H.B."/>
            <person name="Panwar V."/>
            <person name="Joly D."/>
            <person name="Linning R."/>
            <person name="Sakthikumar S."/>
            <person name="Song X."/>
            <person name="Adiconis X."/>
            <person name="Fan L."/>
            <person name="Goldberg J.M."/>
            <person name="Levin J.Z."/>
            <person name="Young S."/>
            <person name="Zeng Q."/>
            <person name="Anikster Y."/>
            <person name="Bruce M."/>
            <person name="Wang M."/>
            <person name="Yin C."/>
            <person name="McCallum B."/>
            <person name="Szabo L.J."/>
            <person name="Hulbert S."/>
            <person name="Chen X."/>
            <person name="Fellers J.P."/>
        </authorList>
    </citation>
    <scope>NUCLEOTIDE SEQUENCE</scope>
    <source>
        <strain evidence="9">Isolate 1-1 / race 1 (BBBD)</strain>
        <strain evidence="8">isolate 1-1 / race 1 (BBBD)</strain>
    </source>
</reference>
<dbReference type="OrthoDB" id="10261556at2759"/>
<dbReference type="EnsemblFungi" id="PTTG_04047-t43_1">
    <property type="protein sequence ID" value="PTTG_04047-t43_1-p1"/>
    <property type="gene ID" value="PTTG_04047"/>
</dbReference>
<dbReference type="EMBL" id="ADAS02000020">
    <property type="protein sequence ID" value="OAV96375.1"/>
    <property type="molecule type" value="Genomic_DNA"/>
</dbReference>
<comment type="similarity">
    <text evidence="1">Belongs to the helicase family. RecQ subfamily.</text>
</comment>
<dbReference type="GO" id="GO:0003677">
    <property type="term" value="F:DNA binding"/>
    <property type="evidence" value="ECO:0007669"/>
    <property type="project" value="UniProtKB-KW"/>
</dbReference>
<sequence length="328" mass="37264">MAHEKTIEMLKNRLAAVYGPQPPKQVQLDSVIDLIHRCDTFVLAGTGVGKTRITEIYWDLFPKYKKPIVLVLNPLDSLGDNQVQEKKNLNISAINLTNMNLNKTVEKDILKGVYSFIYLSPEVLLNNDIFSRIFYNKTFQDQVSLVVVDESHMIYVWGLVASGKYKKLFSHGRHQDRVVFWPLYGDIAARLLGINVPLLLLSATCWPQAIKGILKSLKITEESISYRRAELSQPEIRIIRVPMKCLLKSCNDLLQLYGPCSWIPDNEIIPTLIYSNTCNLTMQASKVVHKARRIPGGHGDANSTFARRFHACLGDFTLDEVIPHPFVR</sequence>
<dbReference type="GO" id="GO:0005737">
    <property type="term" value="C:cytoplasm"/>
    <property type="evidence" value="ECO:0007669"/>
    <property type="project" value="TreeGrafter"/>
</dbReference>
<dbReference type="GO" id="GO:0000724">
    <property type="term" value="P:double-strand break repair via homologous recombination"/>
    <property type="evidence" value="ECO:0007669"/>
    <property type="project" value="TreeGrafter"/>
</dbReference>